<keyword evidence="6" id="KW-1185">Reference proteome</keyword>
<dbReference type="AlphaFoldDB" id="A0A7W5V7C9"/>
<dbReference type="GO" id="GO:0005737">
    <property type="term" value="C:cytoplasm"/>
    <property type="evidence" value="ECO:0007669"/>
    <property type="project" value="TreeGrafter"/>
</dbReference>
<dbReference type="InterPro" id="IPR027417">
    <property type="entry name" value="P-loop_NTPase"/>
</dbReference>
<keyword evidence="5" id="KW-0238">DNA-binding</keyword>
<feature type="compositionally biased region" description="Basic and acidic residues" evidence="3">
    <location>
        <begin position="611"/>
        <end position="627"/>
    </location>
</feature>
<keyword evidence="1" id="KW-0547">Nucleotide-binding</keyword>
<evidence type="ECO:0000256" key="3">
    <source>
        <dbReference type="SAM" id="MobiDB-lite"/>
    </source>
</evidence>
<gene>
    <name evidence="5" type="ORF">FHR33_002674</name>
</gene>
<dbReference type="EMBL" id="JACIBV010000001">
    <property type="protein sequence ID" value="MBB3726814.1"/>
    <property type="molecule type" value="Genomic_DNA"/>
</dbReference>
<evidence type="ECO:0000256" key="2">
    <source>
        <dbReference type="ARBA" id="ARBA00022840"/>
    </source>
</evidence>
<comment type="caution">
    <text evidence="5">The sequence shown here is derived from an EMBL/GenBank/DDBJ whole genome shotgun (WGS) entry which is preliminary data.</text>
</comment>
<dbReference type="GeneID" id="95389155"/>
<dbReference type="PANTHER" id="PTHR16305:SF35">
    <property type="entry name" value="TRANSCRIPTIONAL ACTIVATOR DOMAIN"/>
    <property type="match status" value="1"/>
</dbReference>
<dbReference type="Pfam" id="PF13191">
    <property type="entry name" value="AAA_16"/>
    <property type="match status" value="1"/>
</dbReference>
<dbReference type="InterPro" id="IPR000792">
    <property type="entry name" value="Tscrpt_reg_LuxR_C"/>
</dbReference>
<evidence type="ECO:0000256" key="1">
    <source>
        <dbReference type="ARBA" id="ARBA00022741"/>
    </source>
</evidence>
<proteinExistence type="predicted"/>
<dbReference type="SUPFAM" id="SSF46894">
    <property type="entry name" value="C-terminal effector domain of the bipartite response regulators"/>
    <property type="match status" value="1"/>
</dbReference>
<organism evidence="5 6">
    <name type="scientific">Nonomuraea dietziae</name>
    <dbReference type="NCBI Taxonomy" id="65515"/>
    <lineage>
        <taxon>Bacteria</taxon>
        <taxon>Bacillati</taxon>
        <taxon>Actinomycetota</taxon>
        <taxon>Actinomycetes</taxon>
        <taxon>Streptosporangiales</taxon>
        <taxon>Streptosporangiaceae</taxon>
        <taxon>Nonomuraea</taxon>
    </lineage>
</organism>
<name>A0A7W5V7C9_9ACTN</name>
<feature type="region of interest" description="Disordered" evidence="3">
    <location>
        <begin position="602"/>
        <end position="636"/>
    </location>
</feature>
<dbReference type="Gene3D" id="1.10.10.10">
    <property type="entry name" value="Winged helix-like DNA-binding domain superfamily/Winged helix DNA-binding domain"/>
    <property type="match status" value="1"/>
</dbReference>
<feature type="domain" description="HTH luxR-type" evidence="4">
    <location>
        <begin position="795"/>
        <end position="859"/>
    </location>
</feature>
<dbReference type="SUPFAM" id="SSF52540">
    <property type="entry name" value="P-loop containing nucleoside triphosphate hydrolases"/>
    <property type="match status" value="1"/>
</dbReference>
<dbReference type="InterPro" id="IPR041664">
    <property type="entry name" value="AAA_16"/>
</dbReference>
<dbReference type="GO" id="GO:0006355">
    <property type="term" value="P:regulation of DNA-templated transcription"/>
    <property type="evidence" value="ECO:0007669"/>
    <property type="project" value="InterPro"/>
</dbReference>
<dbReference type="PRINTS" id="PR00038">
    <property type="entry name" value="HTHLUXR"/>
</dbReference>
<dbReference type="GO" id="GO:0004016">
    <property type="term" value="F:adenylate cyclase activity"/>
    <property type="evidence" value="ECO:0007669"/>
    <property type="project" value="TreeGrafter"/>
</dbReference>
<sequence length="859" mass="91252">MLHGRDKECERVGRLIEGAREGRSAALVIRAEPGTGKSALLDHAAGERQGLRVLRADGVETECELPFATLHQLLRPLLGGLDALPEPQAQALRGALGLARSESRDRFLIGLATLTLLAEHAPLLCLVDDAHWVDRASLEALLFAARRLDAEGVVLIFATRAMERDVLAAAGLPQLPLADLDRQAALSVLLEHAPGLRDHVRDRIVEESGGNPLALIELPRMDQDSLPAGPLPLPHRLQEAYQERITALPPDTRTLLLAMAAEDLAAALRATGLSLAALAPAEQAGLVEDGVFRHPLVRAAAYQGASFAERVAVHRALARDTGGHRRAWHLAAAATGPDEEIAAALERTAAQAGQVSGYAEAAAALEQAARLTPATRDRVRRLTAAATLTADSGQSDRTAALIDQARRLGGASAELARLRARVEFEHGSPEAAWRLLLDAGPELLIEAARVAWSVGDSAGLLAVRERLDAGPAAMVTGVVELLSGDPGIGLDLIRRHAGLAPPRGGADGLQISATALDLLAGDLVSARDSLLRLAADLRSRGAIGWLPGVLTVLAETELLLGRTRDTTATEALRIAHDTGQVRHASHARGLLAFAAALRGEDLAQAGPGTGDTDRDGDSGESGRDGSGRDGSGGEGDWAGRAQAMLDLGRGRFEAALDRLDLLAHRPHGVYFVPDQVEAAVRSGRPHLAPVARFESWARASGRPWARAVRHRCLALLADEPEEHFEQAVACSELPFQQARSRLLYGEWLRRSRRKNQARTQLRAALETFEQAGAAAWAAHARAELRAAGEAAAPPADDLLAALTPQELQIVRLAATGATNKEIGAQLFLSPKTVGHHLYRAFPKLGVSNRTELARLSLFA</sequence>
<dbReference type="PROSITE" id="PS00622">
    <property type="entry name" value="HTH_LUXR_1"/>
    <property type="match status" value="1"/>
</dbReference>
<dbReference type="RefSeq" id="WP_183646573.1">
    <property type="nucleotide sequence ID" value="NZ_BAAAXX010000145.1"/>
</dbReference>
<dbReference type="PROSITE" id="PS50043">
    <property type="entry name" value="HTH_LUXR_2"/>
    <property type="match status" value="1"/>
</dbReference>
<dbReference type="PANTHER" id="PTHR16305">
    <property type="entry name" value="TESTICULAR SOLUBLE ADENYLYL CYCLASE"/>
    <property type="match status" value="1"/>
</dbReference>
<evidence type="ECO:0000313" key="5">
    <source>
        <dbReference type="EMBL" id="MBB3726814.1"/>
    </source>
</evidence>
<accession>A0A7W5V7C9</accession>
<evidence type="ECO:0000259" key="4">
    <source>
        <dbReference type="PROSITE" id="PS50043"/>
    </source>
</evidence>
<keyword evidence="2" id="KW-0067">ATP-binding</keyword>
<dbReference type="InterPro" id="IPR016032">
    <property type="entry name" value="Sig_transdc_resp-reg_C-effctor"/>
</dbReference>
<dbReference type="GO" id="GO:0005524">
    <property type="term" value="F:ATP binding"/>
    <property type="evidence" value="ECO:0007669"/>
    <property type="project" value="UniProtKB-KW"/>
</dbReference>
<protein>
    <submittedName>
        <fullName evidence="5">DNA-binding CsgD family transcriptional regulator</fullName>
    </submittedName>
</protein>
<evidence type="ECO:0000313" key="6">
    <source>
        <dbReference type="Proteomes" id="UP000579945"/>
    </source>
</evidence>
<dbReference type="Proteomes" id="UP000579945">
    <property type="component" value="Unassembled WGS sequence"/>
</dbReference>
<dbReference type="SMART" id="SM00421">
    <property type="entry name" value="HTH_LUXR"/>
    <property type="match status" value="1"/>
</dbReference>
<dbReference type="GO" id="GO:0003677">
    <property type="term" value="F:DNA binding"/>
    <property type="evidence" value="ECO:0007669"/>
    <property type="project" value="UniProtKB-KW"/>
</dbReference>
<dbReference type="InterPro" id="IPR036388">
    <property type="entry name" value="WH-like_DNA-bd_sf"/>
</dbReference>
<reference evidence="5 6" key="1">
    <citation type="submission" date="2020-08" db="EMBL/GenBank/DDBJ databases">
        <title>Sequencing the genomes of 1000 actinobacteria strains.</title>
        <authorList>
            <person name="Klenk H.-P."/>
        </authorList>
    </citation>
    <scope>NUCLEOTIDE SEQUENCE [LARGE SCALE GENOMIC DNA]</scope>
    <source>
        <strain evidence="5 6">DSM 44320</strain>
    </source>
</reference>
<dbReference type="CDD" id="cd06170">
    <property type="entry name" value="LuxR_C_like"/>
    <property type="match status" value="1"/>
</dbReference>
<dbReference type="Pfam" id="PF00196">
    <property type="entry name" value="GerE"/>
    <property type="match status" value="1"/>
</dbReference>